<dbReference type="EMBL" id="JBBNAF010000009">
    <property type="protein sequence ID" value="KAK9115460.1"/>
    <property type="molecule type" value="Genomic_DNA"/>
</dbReference>
<dbReference type="Proteomes" id="UP001420932">
    <property type="component" value="Unassembled WGS sequence"/>
</dbReference>
<dbReference type="AlphaFoldDB" id="A0AAP0IHL7"/>
<name>A0AAP0IHL7_9MAGN</name>
<organism evidence="1 2">
    <name type="scientific">Stephania yunnanensis</name>
    <dbReference type="NCBI Taxonomy" id="152371"/>
    <lineage>
        <taxon>Eukaryota</taxon>
        <taxon>Viridiplantae</taxon>
        <taxon>Streptophyta</taxon>
        <taxon>Embryophyta</taxon>
        <taxon>Tracheophyta</taxon>
        <taxon>Spermatophyta</taxon>
        <taxon>Magnoliopsida</taxon>
        <taxon>Ranunculales</taxon>
        <taxon>Menispermaceae</taxon>
        <taxon>Menispermoideae</taxon>
        <taxon>Cissampelideae</taxon>
        <taxon>Stephania</taxon>
    </lineage>
</organism>
<keyword evidence="2" id="KW-1185">Reference proteome</keyword>
<comment type="caution">
    <text evidence="1">The sequence shown here is derived from an EMBL/GenBank/DDBJ whole genome shotgun (WGS) entry which is preliminary data.</text>
</comment>
<proteinExistence type="predicted"/>
<gene>
    <name evidence="1" type="ORF">Syun_022257</name>
</gene>
<protein>
    <submittedName>
        <fullName evidence="1">Uncharacterized protein</fullName>
    </submittedName>
</protein>
<reference evidence="1 2" key="1">
    <citation type="submission" date="2024-01" db="EMBL/GenBank/DDBJ databases">
        <title>Genome assemblies of Stephania.</title>
        <authorList>
            <person name="Yang L."/>
        </authorList>
    </citation>
    <scope>NUCLEOTIDE SEQUENCE [LARGE SCALE GENOMIC DNA]</scope>
    <source>
        <strain evidence="1">YNDBR</strain>
        <tissue evidence="1">Leaf</tissue>
    </source>
</reference>
<evidence type="ECO:0000313" key="2">
    <source>
        <dbReference type="Proteomes" id="UP001420932"/>
    </source>
</evidence>
<accession>A0AAP0IHL7</accession>
<sequence>MGFLVLPIKSFYQNSNEVVRSLSSLLTSPVASRQSPDLTSLLNAVDFSSSIGWFPLLST</sequence>
<evidence type="ECO:0000313" key="1">
    <source>
        <dbReference type="EMBL" id="KAK9115460.1"/>
    </source>
</evidence>